<dbReference type="EnsemblMetazoa" id="GPAI047595-RA">
    <property type="protein sequence ID" value="GPAI047595-PA"/>
    <property type="gene ID" value="GPAI047595"/>
</dbReference>
<reference evidence="2" key="1">
    <citation type="submission" date="2014-03" db="EMBL/GenBank/DDBJ databases">
        <authorList>
            <person name="Aksoy S."/>
            <person name="Warren W."/>
            <person name="Wilson R.K."/>
        </authorList>
    </citation>
    <scope>NUCLEOTIDE SEQUENCE [LARGE SCALE GENOMIC DNA]</scope>
    <source>
        <strain evidence="2">IAEA</strain>
    </source>
</reference>
<keyword evidence="2" id="KW-1185">Reference proteome</keyword>
<reference evidence="1" key="2">
    <citation type="submission" date="2020-05" db="UniProtKB">
        <authorList>
            <consortium name="EnsemblMetazoa"/>
        </authorList>
    </citation>
    <scope>IDENTIFICATION</scope>
    <source>
        <strain evidence="1">IAEA</strain>
    </source>
</reference>
<protein>
    <submittedName>
        <fullName evidence="1">Uncharacterized protein</fullName>
    </submittedName>
</protein>
<proteinExistence type="predicted"/>
<evidence type="ECO:0000313" key="1">
    <source>
        <dbReference type="EnsemblMetazoa" id="GPAI047595-PA"/>
    </source>
</evidence>
<accession>A0A1B0AJ83</accession>
<sequence length="117" mass="13324">MRARINYRFERFIINAIEAALVIKSNFMCGSNDCNQWKDGNLCYSNENTLTFCSKFFNVRIMAIAFQQTIVGFLQKAMQCASSPFSCRHHEVCNSPSSLCLNDAPCIPHNAIYCVHE</sequence>
<dbReference type="Proteomes" id="UP000092445">
    <property type="component" value="Unassembled WGS sequence"/>
</dbReference>
<name>A0A1B0AJ83_GLOPL</name>
<organism evidence="1 2">
    <name type="scientific">Glossina pallidipes</name>
    <name type="common">Tsetse fly</name>
    <dbReference type="NCBI Taxonomy" id="7398"/>
    <lineage>
        <taxon>Eukaryota</taxon>
        <taxon>Metazoa</taxon>
        <taxon>Ecdysozoa</taxon>
        <taxon>Arthropoda</taxon>
        <taxon>Hexapoda</taxon>
        <taxon>Insecta</taxon>
        <taxon>Pterygota</taxon>
        <taxon>Neoptera</taxon>
        <taxon>Endopterygota</taxon>
        <taxon>Diptera</taxon>
        <taxon>Brachycera</taxon>
        <taxon>Muscomorpha</taxon>
        <taxon>Hippoboscoidea</taxon>
        <taxon>Glossinidae</taxon>
        <taxon>Glossina</taxon>
    </lineage>
</organism>
<dbReference type="AlphaFoldDB" id="A0A1B0AJ83"/>
<dbReference type="VEuPathDB" id="VectorBase:GPAI047595"/>
<evidence type="ECO:0000313" key="2">
    <source>
        <dbReference type="Proteomes" id="UP000092445"/>
    </source>
</evidence>